<dbReference type="PANTHER" id="PTHR12197">
    <property type="entry name" value="HISTONE-LYSINE N-METHYLTRANSFERASE SMYD"/>
    <property type="match status" value="1"/>
</dbReference>
<evidence type="ECO:0000313" key="3">
    <source>
        <dbReference type="Proteomes" id="UP000007800"/>
    </source>
</evidence>
<dbReference type="GO" id="GO:0005634">
    <property type="term" value="C:nucleus"/>
    <property type="evidence" value="ECO:0007669"/>
    <property type="project" value="TreeGrafter"/>
</dbReference>
<protein>
    <recommendedName>
        <fullName evidence="1">SET domain-containing protein</fullName>
    </recommendedName>
</protein>
<dbReference type="GeneID" id="9040519"/>
<sequence length="263" mass="29482">MPVFPVDIAKQMSQVLDFLQGNEDGEMLKVSLELSSNADSRSMLARGRVSEGDLPGSYYINHCIALEDSEGEGTLLLSELPLAHLYDVDIESLREIEEEEGVGLGGGNESVCLMIDDLTESELLTRVIITDVLSRGNDYWKDHLKGLHPRWFVTCTFFSEESQENAMDPEVIHQKCRFNILGFETCPEMTIYQEVFAGLSGIGLYAKASGFNHSCSPNVNRFAVGTCQHFVTNRDINRGEQLTISYFEHEYCRKVPILKHCSA</sequence>
<feature type="domain" description="SET" evidence="1">
    <location>
        <begin position="30"/>
        <end position="247"/>
    </location>
</feature>
<dbReference type="EMBL" id="GG686832">
    <property type="protein sequence ID" value="EEQ98083.1"/>
    <property type="molecule type" value="Genomic_DNA"/>
</dbReference>
<dbReference type="Proteomes" id="UP000007800">
    <property type="component" value="Unassembled WGS sequence"/>
</dbReference>
<dbReference type="Gene3D" id="1.10.220.160">
    <property type="match status" value="1"/>
</dbReference>
<organism evidence="3">
    <name type="scientific">Perkinsus marinus (strain ATCC 50983 / TXsc)</name>
    <dbReference type="NCBI Taxonomy" id="423536"/>
    <lineage>
        <taxon>Eukaryota</taxon>
        <taxon>Sar</taxon>
        <taxon>Alveolata</taxon>
        <taxon>Perkinsozoa</taxon>
        <taxon>Perkinsea</taxon>
        <taxon>Perkinsida</taxon>
        <taxon>Perkinsidae</taxon>
        <taxon>Perkinsus</taxon>
    </lineage>
</organism>
<dbReference type="InterPro" id="IPR001214">
    <property type="entry name" value="SET_dom"/>
</dbReference>
<dbReference type="PROSITE" id="PS50280">
    <property type="entry name" value="SET"/>
    <property type="match status" value="1"/>
</dbReference>
<accession>C5LYQ9</accession>
<evidence type="ECO:0000259" key="1">
    <source>
        <dbReference type="PROSITE" id="PS50280"/>
    </source>
</evidence>
<gene>
    <name evidence="2" type="ORF">Pmar_PMAR002365</name>
</gene>
<dbReference type="InterPro" id="IPR046341">
    <property type="entry name" value="SET_dom_sf"/>
</dbReference>
<proteinExistence type="predicted"/>
<keyword evidence="3" id="KW-1185">Reference proteome</keyword>
<dbReference type="SUPFAM" id="SSF82199">
    <property type="entry name" value="SET domain"/>
    <property type="match status" value="1"/>
</dbReference>
<dbReference type="Pfam" id="PF00856">
    <property type="entry name" value="SET"/>
    <property type="match status" value="1"/>
</dbReference>
<dbReference type="OrthoDB" id="1028014at2759"/>
<dbReference type="Gene3D" id="2.170.270.10">
    <property type="entry name" value="SET domain"/>
    <property type="match status" value="1"/>
</dbReference>
<dbReference type="InterPro" id="IPR050869">
    <property type="entry name" value="H3K4_H4K5_MeTrfase"/>
</dbReference>
<dbReference type="InParanoid" id="C5LYQ9"/>
<reference evidence="2 3" key="1">
    <citation type="submission" date="2008-07" db="EMBL/GenBank/DDBJ databases">
        <authorList>
            <person name="El-Sayed N."/>
            <person name="Caler E."/>
            <person name="Inman J."/>
            <person name="Amedeo P."/>
            <person name="Hass B."/>
            <person name="Wortman J."/>
        </authorList>
    </citation>
    <scope>NUCLEOTIDE SEQUENCE [LARGE SCALE GENOMIC DNA]</scope>
    <source>
        <strain evidence="3">ATCC 50983 / TXsc</strain>
    </source>
</reference>
<evidence type="ECO:0000313" key="2">
    <source>
        <dbReference type="EMBL" id="EEQ98083.1"/>
    </source>
</evidence>
<dbReference type="PANTHER" id="PTHR12197:SF251">
    <property type="entry name" value="EG:BACR7C10.4 PROTEIN"/>
    <property type="match status" value="1"/>
</dbReference>
<name>C5LYQ9_PERM5</name>
<dbReference type="RefSeq" id="XP_002765366.1">
    <property type="nucleotide sequence ID" value="XM_002765320.1"/>
</dbReference>
<dbReference type="AlphaFoldDB" id="C5LYQ9"/>